<sequence length="82" mass="8984">MNNSFYNDFAACFAACTLTSLVESFNSQVGNRGFNSMRAAHDKALIDELVRRGVDVSAVFDGTTLSFAHHVVLDNNSLIIKK</sequence>
<accession>G6AY39</accession>
<evidence type="ECO:0000313" key="2">
    <source>
        <dbReference type="Proteomes" id="UP000004407"/>
    </source>
</evidence>
<reference evidence="1 2" key="1">
    <citation type="submission" date="2011-08" db="EMBL/GenBank/DDBJ databases">
        <authorList>
            <person name="Weinstock G."/>
            <person name="Sodergren E."/>
            <person name="Clifton S."/>
            <person name="Fulton L."/>
            <person name="Fulton B."/>
            <person name="Courtney L."/>
            <person name="Fronick C."/>
            <person name="Harrison M."/>
            <person name="Strong C."/>
            <person name="Farmer C."/>
            <person name="Delahaunty K."/>
            <person name="Markovic C."/>
            <person name="Hall O."/>
            <person name="Minx P."/>
            <person name="Tomlinson C."/>
            <person name="Mitreva M."/>
            <person name="Hou S."/>
            <person name="Chen J."/>
            <person name="Wollam A."/>
            <person name="Pepin K.H."/>
            <person name="Johnson M."/>
            <person name="Bhonagiri V."/>
            <person name="Zhang X."/>
            <person name="Suruliraj S."/>
            <person name="Warren W."/>
            <person name="Chinwalla A."/>
            <person name="Mardis E.R."/>
            <person name="Wilson R.K."/>
        </authorList>
    </citation>
    <scope>NUCLEOTIDE SEQUENCE [LARGE SCALE GENOMIC DNA]</scope>
    <source>
        <strain evidence="1 2">DSM 18206</strain>
    </source>
</reference>
<dbReference type="Proteomes" id="UP000004407">
    <property type="component" value="Unassembled WGS sequence"/>
</dbReference>
<dbReference type="GeneID" id="78337207"/>
<dbReference type="HOGENOM" id="CLU_2555493_0_0_10"/>
<organism evidence="1 2">
    <name type="scientific">Leyella stercorea DSM 18206</name>
    <dbReference type="NCBI Taxonomy" id="1002367"/>
    <lineage>
        <taxon>Bacteria</taxon>
        <taxon>Pseudomonadati</taxon>
        <taxon>Bacteroidota</taxon>
        <taxon>Bacteroidia</taxon>
        <taxon>Bacteroidales</taxon>
        <taxon>Prevotellaceae</taxon>
        <taxon>Leyella</taxon>
    </lineage>
</organism>
<dbReference type="EMBL" id="AFZZ01000135">
    <property type="protein sequence ID" value="EHJ39749.1"/>
    <property type="molecule type" value="Genomic_DNA"/>
</dbReference>
<name>G6AY39_9BACT</name>
<protein>
    <submittedName>
        <fullName evidence="1">Uncharacterized protein</fullName>
    </submittedName>
</protein>
<dbReference type="AlphaFoldDB" id="G6AY39"/>
<gene>
    <name evidence="1" type="ORF">HMPREF0673_01548</name>
</gene>
<proteinExistence type="predicted"/>
<dbReference type="PATRIC" id="fig|1002367.3.peg.1251"/>
<comment type="caution">
    <text evidence="1">The sequence shown here is derived from an EMBL/GenBank/DDBJ whole genome shotgun (WGS) entry which is preliminary data.</text>
</comment>
<dbReference type="RefSeq" id="WP_007899925.1">
    <property type="nucleotide sequence ID" value="NZ_JH379427.1"/>
</dbReference>
<evidence type="ECO:0000313" key="1">
    <source>
        <dbReference type="EMBL" id="EHJ39749.1"/>
    </source>
</evidence>